<dbReference type="Pfam" id="PF13853">
    <property type="entry name" value="7tm_4"/>
    <property type="match status" value="1"/>
</dbReference>
<evidence type="ECO:0000256" key="12">
    <source>
        <dbReference type="ARBA" id="ARBA00023224"/>
    </source>
</evidence>
<dbReference type="SUPFAM" id="SSF81321">
    <property type="entry name" value="Family A G protein-coupled receptor-like"/>
    <property type="match status" value="1"/>
</dbReference>
<evidence type="ECO:0000256" key="11">
    <source>
        <dbReference type="ARBA" id="ARBA00023180"/>
    </source>
</evidence>
<evidence type="ECO:0000256" key="5">
    <source>
        <dbReference type="ARBA" id="ARBA00022725"/>
    </source>
</evidence>
<sequence length="319" mass="36105">MKIKCYNQSAVSQFLLVGFTSLNEVGPYFFVLICTIYILSVMANTFIIIIVKSEQRLHRPMYFFLGGLSFLEIWYPSVTVPRLLWSLLTKEEAISQAGCFTQFFLHFSFGATENFLLTVMAIDRYVAICNPLHYLLIINHSTCTTLLLGAWICGFIVVMIPCVQISKLLFCAGNEIDHYYCDFAPLIKLSCTETSHIQKMVFVSSCLVILGCFLAILVSYGCIIRTIINFPTSCGRQKTFSTCASHLVVVIIFYSTTIFMFVRPTTGDLLHLNKIISVIPSIITPLLNPIIYTLRNNEVKEAIKKNIQNLRVKAKCFSL</sequence>
<keyword evidence="11" id="KW-0325">Glycoprotein</keyword>
<keyword evidence="10 13" id="KW-0675">Receptor</keyword>
<name>A0AAV6ZW13_ENGPU</name>
<keyword evidence="5 14" id="KW-0552">Olfaction</keyword>
<dbReference type="InterPro" id="IPR000725">
    <property type="entry name" value="Olfact_rcpt"/>
</dbReference>
<dbReference type="PRINTS" id="PR00237">
    <property type="entry name" value="GPCRRHODOPSN"/>
</dbReference>
<dbReference type="Gene3D" id="1.20.1070.10">
    <property type="entry name" value="Rhodopsin 7-helix transmembrane proteins"/>
    <property type="match status" value="1"/>
</dbReference>
<dbReference type="InterPro" id="IPR050939">
    <property type="entry name" value="Olfactory_GPCR1"/>
</dbReference>
<dbReference type="InterPro" id="IPR017452">
    <property type="entry name" value="GPCR_Rhodpsn_7TM"/>
</dbReference>
<evidence type="ECO:0000313" key="17">
    <source>
        <dbReference type="Proteomes" id="UP000824782"/>
    </source>
</evidence>
<dbReference type="InterPro" id="IPR000276">
    <property type="entry name" value="GPCR_Rhodpsn"/>
</dbReference>
<dbReference type="GO" id="GO:0004930">
    <property type="term" value="F:G protein-coupled receptor activity"/>
    <property type="evidence" value="ECO:0007669"/>
    <property type="project" value="UniProtKB-KW"/>
</dbReference>
<organism evidence="16 17">
    <name type="scientific">Engystomops pustulosus</name>
    <name type="common">Tungara frog</name>
    <name type="synonym">Physalaemus pustulosus</name>
    <dbReference type="NCBI Taxonomy" id="76066"/>
    <lineage>
        <taxon>Eukaryota</taxon>
        <taxon>Metazoa</taxon>
        <taxon>Chordata</taxon>
        <taxon>Craniata</taxon>
        <taxon>Vertebrata</taxon>
        <taxon>Euteleostomi</taxon>
        <taxon>Amphibia</taxon>
        <taxon>Batrachia</taxon>
        <taxon>Anura</taxon>
        <taxon>Neobatrachia</taxon>
        <taxon>Hyloidea</taxon>
        <taxon>Leptodactylidae</taxon>
        <taxon>Leiuperinae</taxon>
        <taxon>Engystomops</taxon>
    </lineage>
</organism>
<dbReference type="GO" id="GO:0005886">
    <property type="term" value="C:plasma membrane"/>
    <property type="evidence" value="ECO:0007669"/>
    <property type="project" value="UniProtKB-SubCell"/>
</dbReference>
<gene>
    <name evidence="16" type="ORF">GDO81_003340</name>
</gene>
<comment type="similarity">
    <text evidence="13">Belongs to the G-protein coupled receptor 1 family.</text>
</comment>
<keyword evidence="4 13" id="KW-0812">Transmembrane</keyword>
<dbReference type="PANTHER" id="PTHR24242">
    <property type="entry name" value="G-PROTEIN COUPLED RECEPTOR"/>
    <property type="match status" value="1"/>
</dbReference>
<keyword evidence="17" id="KW-1185">Reference proteome</keyword>
<feature type="transmembrane region" description="Helical" evidence="14">
    <location>
        <begin position="240"/>
        <end position="262"/>
    </location>
</feature>
<keyword evidence="9" id="KW-1015">Disulfide bond</keyword>
<dbReference type="FunFam" id="1.20.1070.10:FF:000001">
    <property type="entry name" value="Olfactory receptor"/>
    <property type="match status" value="1"/>
</dbReference>
<evidence type="ECO:0000256" key="4">
    <source>
        <dbReference type="ARBA" id="ARBA00022692"/>
    </source>
</evidence>
<evidence type="ECO:0000256" key="2">
    <source>
        <dbReference type="ARBA" id="ARBA00022475"/>
    </source>
</evidence>
<keyword evidence="6 14" id="KW-1133">Transmembrane helix</keyword>
<evidence type="ECO:0000256" key="7">
    <source>
        <dbReference type="ARBA" id="ARBA00023040"/>
    </source>
</evidence>
<dbReference type="EMBL" id="WNYA01000010">
    <property type="protein sequence ID" value="KAG8553256.1"/>
    <property type="molecule type" value="Genomic_DNA"/>
</dbReference>
<keyword evidence="12 13" id="KW-0807">Transducer</keyword>
<keyword evidence="3 14" id="KW-0716">Sensory transduction</keyword>
<evidence type="ECO:0000256" key="13">
    <source>
        <dbReference type="RuleBase" id="RU000688"/>
    </source>
</evidence>
<comment type="caution">
    <text evidence="16">The sequence shown here is derived from an EMBL/GenBank/DDBJ whole genome shotgun (WGS) entry which is preliminary data.</text>
</comment>
<feature type="domain" description="G-protein coupled receptors family 1 profile" evidence="15">
    <location>
        <begin position="43"/>
        <end position="292"/>
    </location>
</feature>
<evidence type="ECO:0000256" key="3">
    <source>
        <dbReference type="ARBA" id="ARBA00022606"/>
    </source>
</evidence>
<evidence type="ECO:0000256" key="9">
    <source>
        <dbReference type="ARBA" id="ARBA00023157"/>
    </source>
</evidence>
<accession>A0AAV6ZW13</accession>
<dbReference type="PROSITE" id="PS50262">
    <property type="entry name" value="G_PROTEIN_RECEP_F1_2"/>
    <property type="match status" value="1"/>
</dbReference>
<feature type="transmembrane region" description="Helical" evidence="14">
    <location>
        <begin position="134"/>
        <end position="160"/>
    </location>
</feature>
<feature type="transmembrane region" description="Helical" evidence="14">
    <location>
        <begin position="28"/>
        <end position="50"/>
    </location>
</feature>
<dbReference type="Proteomes" id="UP000824782">
    <property type="component" value="Unassembled WGS sequence"/>
</dbReference>
<feature type="transmembrane region" description="Helical" evidence="14">
    <location>
        <begin position="274"/>
        <end position="294"/>
    </location>
</feature>
<proteinExistence type="inferred from homology"/>
<evidence type="ECO:0000256" key="6">
    <source>
        <dbReference type="ARBA" id="ARBA00022989"/>
    </source>
</evidence>
<dbReference type="PROSITE" id="PS00237">
    <property type="entry name" value="G_PROTEIN_RECEP_F1_1"/>
    <property type="match status" value="1"/>
</dbReference>
<feature type="transmembrane region" description="Helical" evidence="14">
    <location>
        <begin position="62"/>
        <end position="83"/>
    </location>
</feature>
<dbReference type="CDD" id="cd13954">
    <property type="entry name" value="7tmA_OR"/>
    <property type="match status" value="1"/>
</dbReference>
<keyword evidence="8 14" id="KW-0472">Membrane</keyword>
<keyword evidence="7 13" id="KW-0297">G-protein coupled receptor</keyword>
<dbReference type="PANTHER" id="PTHR24242:SF359">
    <property type="entry name" value="ODORANT RECEPTOR-RELATED"/>
    <property type="match status" value="1"/>
</dbReference>
<evidence type="ECO:0000256" key="1">
    <source>
        <dbReference type="ARBA" id="ARBA00004651"/>
    </source>
</evidence>
<keyword evidence="2 14" id="KW-1003">Cell membrane</keyword>
<evidence type="ECO:0000256" key="8">
    <source>
        <dbReference type="ARBA" id="ARBA00023136"/>
    </source>
</evidence>
<feature type="transmembrane region" description="Helical" evidence="14">
    <location>
        <begin position="202"/>
        <end position="228"/>
    </location>
</feature>
<dbReference type="AlphaFoldDB" id="A0AAV6ZW13"/>
<protein>
    <recommendedName>
        <fullName evidence="14">Olfactory receptor</fullName>
    </recommendedName>
</protein>
<evidence type="ECO:0000256" key="10">
    <source>
        <dbReference type="ARBA" id="ARBA00023170"/>
    </source>
</evidence>
<evidence type="ECO:0000313" key="16">
    <source>
        <dbReference type="EMBL" id="KAG8553256.1"/>
    </source>
</evidence>
<feature type="transmembrane region" description="Helical" evidence="14">
    <location>
        <begin position="103"/>
        <end position="122"/>
    </location>
</feature>
<dbReference type="GO" id="GO:0004984">
    <property type="term" value="F:olfactory receptor activity"/>
    <property type="evidence" value="ECO:0007669"/>
    <property type="project" value="InterPro"/>
</dbReference>
<evidence type="ECO:0000259" key="15">
    <source>
        <dbReference type="PROSITE" id="PS50262"/>
    </source>
</evidence>
<evidence type="ECO:0000256" key="14">
    <source>
        <dbReference type="RuleBase" id="RU363047"/>
    </source>
</evidence>
<comment type="subcellular location">
    <subcellularLocation>
        <location evidence="1 14">Cell membrane</location>
        <topology evidence="1 14">Multi-pass membrane protein</topology>
    </subcellularLocation>
</comment>
<reference evidence="16" key="1">
    <citation type="thesis" date="2020" institute="ProQuest LLC" country="789 East Eisenhower Parkway, Ann Arbor, MI, USA">
        <title>Comparative Genomics and Chromosome Evolution.</title>
        <authorList>
            <person name="Mudd A.B."/>
        </authorList>
    </citation>
    <scope>NUCLEOTIDE SEQUENCE</scope>
    <source>
        <strain evidence="16">237g6f4</strain>
        <tissue evidence="16">Blood</tissue>
    </source>
</reference>
<dbReference type="PRINTS" id="PR00245">
    <property type="entry name" value="OLFACTORYR"/>
</dbReference>